<accession>A0A7N2LPP4</accession>
<dbReference type="InParanoid" id="A0A7N2LPP4"/>
<dbReference type="PANTHER" id="PTHR33710">
    <property type="entry name" value="BNAC02G09200D PROTEIN"/>
    <property type="match status" value="1"/>
</dbReference>
<evidence type="ECO:0000313" key="2">
    <source>
        <dbReference type="Proteomes" id="UP000594261"/>
    </source>
</evidence>
<reference evidence="1 2" key="1">
    <citation type="journal article" date="2016" name="G3 (Bethesda)">
        <title>First Draft Assembly and Annotation of the Genome of a California Endemic Oak Quercus lobata Nee (Fagaceae).</title>
        <authorList>
            <person name="Sork V.L."/>
            <person name="Fitz-Gibbon S.T."/>
            <person name="Puiu D."/>
            <person name="Crepeau M."/>
            <person name="Gugger P.F."/>
            <person name="Sherman R."/>
            <person name="Stevens K."/>
            <person name="Langley C.H."/>
            <person name="Pellegrini M."/>
            <person name="Salzberg S.L."/>
        </authorList>
    </citation>
    <scope>NUCLEOTIDE SEQUENCE [LARGE SCALE GENOMIC DNA]</scope>
    <source>
        <strain evidence="1 2">cv. SW786</strain>
    </source>
</reference>
<dbReference type="SUPFAM" id="SSF56219">
    <property type="entry name" value="DNase I-like"/>
    <property type="match status" value="1"/>
</dbReference>
<dbReference type="Proteomes" id="UP000594261">
    <property type="component" value="Chromosome 5"/>
</dbReference>
<dbReference type="Gramene" id="QL05p050670:mrna">
    <property type="protein sequence ID" value="QL05p050670:mrna"/>
    <property type="gene ID" value="QL05p050670"/>
</dbReference>
<organism evidence="1 2">
    <name type="scientific">Quercus lobata</name>
    <name type="common">Valley oak</name>
    <dbReference type="NCBI Taxonomy" id="97700"/>
    <lineage>
        <taxon>Eukaryota</taxon>
        <taxon>Viridiplantae</taxon>
        <taxon>Streptophyta</taxon>
        <taxon>Embryophyta</taxon>
        <taxon>Tracheophyta</taxon>
        <taxon>Spermatophyta</taxon>
        <taxon>Magnoliopsida</taxon>
        <taxon>eudicotyledons</taxon>
        <taxon>Gunneridae</taxon>
        <taxon>Pentapetalae</taxon>
        <taxon>rosids</taxon>
        <taxon>fabids</taxon>
        <taxon>Fagales</taxon>
        <taxon>Fagaceae</taxon>
        <taxon>Quercus</taxon>
    </lineage>
</organism>
<dbReference type="PANTHER" id="PTHR33710:SF77">
    <property type="entry name" value="DNASE I-LIKE SUPERFAMILY PROTEIN"/>
    <property type="match status" value="1"/>
</dbReference>
<evidence type="ECO:0000313" key="1">
    <source>
        <dbReference type="EnsemblPlants" id="QL05p050670:mrna"/>
    </source>
</evidence>
<dbReference type="AlphaFoldDB" id="A0A7N2LPP4"/>
<dbReference type="Gene3D" id="3.80.10.10">
    <property type="entry name" value="Ribonuclease Inhibitor"/>
    <property type="match status" value="1"/>
</dbReference>
<keyword evidence="2" id="KW-1185">Reference proteome</keyword>
<dbReference type="EnsemblPlants" id="QL05p050670:mrna">
    <property type="protein sequence ID" value="QL05p050670:mrna"/>
    <property type="gene ID" value="QL05p050670"/>
</dbReference>
<name>A0A7N2LPP4_QUELO</name>
<protein>
    <submittedName>
        <fullName evidence="1">Uncharacterized protein</fullName>
    </submittedName>
</protein>
<dbReference type="InterPro" id="IPR032675">
    <property type="entry name" value="LRR_dom_sf"/>
</dbReference>
<proteinExistence type="predicted"/>
<dbReference type="Gene3D" id="3.60.10.10">
    <property type="entry name" value="Endonuclease/exonuclease/phosphatase"/>
    <property type="match status" value="1"/>
</dbReference>
<sequence>MANFREMLDDCRLRDMGFKGARFTWYNQRDEQDRVYVRLDCGVANQEWYDLFPHFEVHHLSFANSDHMAIGVQLRRQSQFQFGMYKKRFRFEEAWVKDEGYGDTIANAWSVSFNGSPLFPTTVMKKLSRKFPIFSNLPECSKVSLNRKVDRQESKQGNFPVLVCHKCWGPVEFEKKKGKNILWQGYPNPSAFTYERRFFRPFEYALQPPLSYKPEHVAVNKPEVPFGVSELKQYDGPQCFVIPRNHGETITLRHKNHLIHKVPAGDSPYVRAKHVQRSGRVEEEIEMLQLKLKHIEEGIAFSGRRAKTARSLGKKVQITVEQEISSKTIIVLPMNITRQGLAGILPPALVKLPKLNTIDLNANYLSVNIPHEWGSMQLEYL</sequence>
<dbReference type="InterPro" id="IPR036691">
    <property type="entry name" value="Endo/exonu/phosph_ase_sf"/>
</dbReference>
<dbReference type="EMBL" id="LRBV02000005">
    <property type="status" value="NOT_ANNOTATED_CDS"/>
    <property type="molecule type" value="Genomic_DNA"/>
</dbReference>
<reference evidence="1" key="2">
    <citation type="submission" date="2021-01" db="UniProtKB">
        <authorList>
            <consortium name="EnsemblPlants"/>
        </authorList>
    </citation>
    <scope>IDENTIFICATION</scope>
</reference>